<comment type="similarity">
    <text evidence="1">Belongs to the LOB domain-containing protein family.</text>
</comment>
<organism evidence="3 4">
    <name type="scientific">Herrania umbratica</name>
    <dbReference type="NCBI Taxonomy" id="108875"/>
    <lineage>
        <taxon>Eukaryota</taxon>
        <taxon>Viridiplantae</taxon>
        <taxon>Streptophyta</taxon>
        <taxon>Embryophyta</taxon>
        <taxon>Tracheophyta</taxon>
        <taxon>Spermatophyta</taxon>
        <taxon>Magnoliopsida</taxon>
        <taxon>eudicotyledons</taxon>
        <taxon>Gunneridae</taxon>
        <taxon>Pentapetalae</taxon>
        <taxon>rosids</taxon>
        <taxon>malvids</taxon>
        <taxon>Malvales</taxon>
        <taxon>Malvaceae</taxon>
        <taxon>Byttnerioideae</taxon>
        <taxon>Herrania</taxon>
    </lineage>
</organism>
<dbReference type="OrthoDB" id="1893065at2759"/>
<evidence type="ECO:0000313" key="4">
    <source>
        <dbReference type="RefSeq" id="XP_021277327.1"/>
    </source>
</evidence>
<sequence length="242" mass="26564">MQRPRGNNCSAGSPACAACKYQRRKCTRNCLLAPFFPAHHQKDFLNAHKLFGVSNIVKIIRNLDPPQRLIAMKSIVFEANTRANDPVGGCYGIISDLKMQIDWVKAELDLVLHQLAICKAQTAAAAAAASQQQSGQQQMVQVGDHEANAIQCLEGLTVYDAMPAHCEGECNLVQGNYDDVGEDIKPLLPVFEVGSFPFDSKVSIQCSDKLVSKEEVRSIQHELKHDLKSAASLFTLTNGKNR</sequence>
<protein>
    <submittedName>
        <fullName evidence="4">LOB domain-containing protein 22-like</fullName>
    </submittedName>
</protein>
<dbReference type="Pfam" id="PF03195">
    <property type="entry name" value="LOB"/>
    <property type="match status" value="1"/>
</dbReference>
<dbReference type="AlphaFoldDB" id="A0A6J0ZRB3"/>
<evidence type="ECO:0000259" key="2">
    <source>
        <dbReference type="PROSITE" id="PS50891"/>
    </source>
</evidence>
<dbReference type="PANTHER" id="PTHR31301">
    <property type="entry name" value="LOB DOMAIN-CONTAINING PROTEIN 4-RELATED"/>
    <property type="match status" value="1"/>
</dbReference>
<dbReference type="Proteomes" id="UP000504621">
    <property type="component" value="Unplaced"/>
</dbReference>
<evidence type="ECO:0000313" key="3">
    <source>
        <dbReference type="Proteomes" id="UP000504621"/>
    </source>
</evidence>
<feature type="domain" description="LOB" evidence="2">
    <location>
        <begin position="14"/>
        <end position="115"/>
    </location>
</feature>
<keyword evidence="3" id="KW-1185">Reference proteome</keyword>
<proteinExistence type="inferred from homology"/>
<accession>A0A6J0ZRB3</accession>
<name>A0A6J0ZRB3_9ROSI</name>
<dbReference type="GeneID" id="110411471"/>
<reference evidence="4" key="1">
    <citation type="submission" date="2025-08" db="UniProtKB">
        <authorList>
            <consortium name="RefSeq"/>
        </authorList>
    </citation>
    <scope>IDENTIFICATION</scope>
    <source>
        <tissue evidence="4">Leaf</tissue>
    </source>
</reference>
<dbReference type="PANTHER" id="PTHR31301:SF112">
    <property type="entry name" value="LOB DOMAIN-CONTAINING PROTEIN 22-LIKE"/>
    <property type="match status" value="1"/>
</dbReference>
<dbReference type="InterPro" id="IPR004883">
    <property type="entry name" value="LOB"/>
</dbReference>
<dbReference type="RefSeq" id="XP_021277327.1">
    <property type="nucleotide sequence ID" value="XM_021421652.1"/>
</dbReference>
<dbReference type="PROSITE" id="PS50891">
    <property type="entry name" value="LOB"/>
    <property type="match status" value="1"/>
</dbReference>
<gene>
    <name evidence="4" type="primary">LOC110411471</name>
</gene>
<evidence type="ECO:0000256" key="1">
    <source>
        <dbReference type="ARBA" id="ARBA00005474"/>
    </source>
</evidence>